<keyword evidence="2 5" id="KW-0560">Oxidoreductase</keyword>
<dbReference type="FunFam" id="3.40.605.10:FF:000004">
    <property type="entry name" value="Aldehyde dehydrogenase"/>
    <property type="match status" value="1"/>
</dbReference>
<dbReference type="Gene3D" id="3.40.605.10">
    <property type="entry name" value="Aldehyde Dehydrogenase, Chain A, domain 1"/>
    <property type="match status" value="1"/>
</dbReference>
<dbReference type="GO" id="GO:0004029">
    <property type="term" value="F:aldehyde dehydrogenase (NAD+) activity"/>
    <property type="evidence" value="ECO:0007669"/>
    <property type="project" value="UniProtKB-EC"/>
</dbReference>
<dbReference type="Gene3D" id="3.40.309.10">
    <property type="entry name" value="Aldehyde Dehydrogenase, Chain A, domain 2"/>
    <property type="match status" value="1"/>
</dbReference>
<evidence type="ECO:0000256" key="5">
    <source>
        <dbReference type="PIRNR" id="PIRNR036492"/>
    </source>
</evidence>
<dbReference type="AlphaFoldDB" id="A0AAD5CEX0"/>
<evidence type="ECO:0000256" key="1">
    <source>
        <dbReference type="ARBA" id="ARBA00009986"/>
    </source>
</evidence>
<dbReference type="EMBL" id="JAMZMK010008345">
    <property type="protein sequence ID" value="KAI7740808.1"/>
    <property type="molecule type" value="Genomic_DNA"/>
</dbReference>
<dbReference type="GO" id="GO:0009737">
    <property type="term" value="P:response to abscisic acid"/>
    <property type="evidence" value="ECO:0007669"/>
    <property type="project" value="UniProtKB-ARBA"/>
</dbReference>
<evidence type="ECO:0000256" key="4">
    <source>
        <dbReference type="ARBA" id="ARBA00049194"/>
    </source>
</evidence>
<dbReference type="GO" id="GO:0006081">
    <property type="term" value="P:aldehyde metabolic process"/>
    <property type="evidence" value="ECO:0007669"/>
    <property type="project" value="InterPro"/>
</dbReference>
<evidence type="ECO:0000256" key="2">
    <source>
        <dbReference type="ARBA" id="ARBA00023002"/>
    </source>
</evidence>
<dbReference type="InterPro" id="IPR012394">
    <property type="entry name" value="Aldehyde_DH_NAD(P)"/>
</dbReference>
<dbReference type="InterPro" id="IPR015590">
    <property type="entry name" value="Aldehyde_DH_dom"/>
</dbReference>
<proteinExistence type="inferred from homology"/>
<evidence type="ECO:0000256" key="6">
    <source>
        <dbReference type="PIRSR" id="PIRSR036492-1"/>
    </source>
</evidence>
<accession>A0AAD5CEX0</accession>
<keyword evidence="3" id="KW-0520">NAD</keyword>
<evidence type="ECO:0000313" key="9">
    <source>
        <dbReference type="Proteomes" id="UP001206925"/>
    </source>
</evidence>
<dbReference type="Proteomes" id="UP001206925">
    <property type="component" value="Unassembled WGS sequence"/>
</dbReference>
<feature type="domain" description="Aldehyde dehydrogenase" evidence="7">
    <location>
        <begin position="41"/>
        <end position="460"/>
    </location>
</feature>
<gene>
    <name evidence="8" type="ORF">M8C21_018427</name>
</gene>
<protein>
    <recommendedName>
        <fullName evidence="5">Aldehyde dehydrogenase</fullName>
    </recommendedName>
</protein>
<sequence>MNTPYSLRKLNQITHIHTHKMAAIVDGFEGELKELREVFNSGKTRGASWRRAQLKGILSLFKERESDILKALNQDLGKHHVEAYRDEIGTVVKSANYALGNLKKWMASKRAKLALTSFPGSAKLVQEPLGVVLIISAWNFPFGLSFEPIIGAIAAGNTLILKPSELAPTCSSVLANTIRDYLDNSAIKVVEGGSHVGENLLRHKFDKIFFTGGPRVGEIVMTAAAKFLTPVTLELGGKCPAVVDFISSSWDKKIAMKRIIWGKFGACGGQACIAIDYILTHKKFAPTLVELLQKYIKKSFGDNPMESHSIAKIVNKKHFSRLKQLLEEPGVESSIVYGGKSDEQNLFIEPTILLDPPLDSLIMTEEIFGPLLPIITLERIEDSVEFIRARPKPLAVYGFTTNENLQKKMITETSSGAITFNDAIIQYAADTLPFGGVGGSGFGRYHGKYSFENFSHEKAVMRRGYLIDFGFRYPPWNNKKLQLLKSGLRYDYITLVFIKLGLKSKA</sequence>
<dbReference type="InterPro" id="IPR016163">
    <property type="entry name" value="Ald_DH_C"/>
</dbReference>
<dbReference type="InterPro" id="IPR016161">
    <property type="entry name" value="Ald_DH/histidinol_DH"/>
</dbReference>
<organism evidence="8 9">
    <name type="scientific">Ambrosia artemisiifolia</name>
    <name type="common">Common ragweed</name>
    <dbReference type="NCBI Taxonomy" id="4212"/>
    <lineage>
        <taxon>Eukaryota</taxon>
        <taxon>Viridiplantae</taxon>
        <taxon>Streptophyta</taxon>
        <taxon>Embryophyta</taxon>
        <taxon>Tracheophyta</taxon>
        <taxon>Spermatophyta</taxon>
        <taxon>Magnoliopsida</taxon>
        <taxon>eudicotyledons</taxon>
        <taxon>Gunneridae</taxon>
        <taxon>Pentapetalae</taxon>
        <taxon>asterids</taxon>
        <taxon>campanulids</taxon>
        <taxon>Asterales</taxon>
        <taxon>Asteraceae</taxon>
        <taxon>Asteroideae</taxon>
        <taxon>Heliantheae alliance</taxon>
        <taxon>Heliantheae</taxon>
        <taxon>Ambrosia</taxon>
    </lineage>
</organism>
<dbReference type="PIRSF" id="PIRSF036492">
    <property type="entry name" value="ALDH"/>
    <property type="match status" value="1"/>
</dbReference>
<dbReference type="Pfam" id="PF00171">
    <property type="entry name" value="Aldedh"/>
    <property type="match status" value="1"/>
</dbReference>
<name>A0AAD5CEX0_AMBAR</name>
<evidence type="ECO:0000256" key="3">
    <source>
        <dbReference type="ARBA" id="ARBA00023027"/>
    </source>
</evidence>
<dbReference type="PANTHER" id="PTHR43570">
    <property type="entry name" value="ALDEHYDE DEHYDROGENASE"/>
    <property type="match status" value="1"/>
</dbReference>
<dbReference type="SUPFAM" id="SSF53720">
    <property type="entry name" value="ALDH-like"/>
    <property type="match status" value="1"/>
</dbReference>
<comment type="similarity">
    <text evidence="1 5">Belongs to the aldehyde dehydrogenase family.</text>
</comment>
<reference evidence="8" key="1">
    <citation type="submission" date="2022-06" db="EMBL/GenBank/DDBJ databases">
        <title>Uncovering the hologenomic basis of an extraordinary plant invasion.</title>
        <authorList>
            <person name="Bieker V.C."/>
            <person name="Martin M.D."/>
            <person name="Gilbert T."/>
            <person name="Hodgins K."/>
            <person name="Battlay P."/>
            <person name="Petersen B."/>
            <person name="Wilson J."/>
        </authorList>
    </citation>
    <scope>NUCLEOTIDE SEQUENCE</scope>
    <source>
        <strain evidence="8">AA19_3_7</strain>
        <tissue evidence="8">Leaf</tissue>
    </source>
</reference>
<dbReference type="PANTHER" id="PTHR43570:SF30">
    <property type="entry name" value="ALDEHYDE DEHYDROGENASE"/>
    <property type="match status" value="1"/>
</dbReference>
<evidence type="ECO:0000259" key="7">
    <source>
        <dbReference type="Pfam" id="PF00171"/>
    </source>
</evidence>
<dbReference type="FunFam" id="3.40.309.10:FF:000003">
    <property type="entry name" value="Aldehyde dehydrogenase"/>
    <property type="match status" value="1"/>
</dbReference>
<dbReference type="InterPro" id="IPR016162">
    <property type="entry name" value="Ald_DH_N"/>
</dbReference>
<comment type="catalytic activity">
    <reaction evidence="4">
        <text>an aldehyde + NAD(+) + H2O = a carboxylate + NADH + 2 H(+)</text>
        <dbReference type="Rhea" id="RHEA:16185"/>
        <dbReference type="ChEBI" id="CHEBI:15377"/>
        <dbReference type="ChEBI" id="CHEBI:15378"/>
        <dbReference type="ChEBI" id="CHEBI:17478"/>
        <dbReference type="ChEBI" id="CHEBI:29067"/>
        <dbReference type="ChEBI" id="CHEBI:57540"/>
        <dbReference type="ChEBI" id="CHEBI:57945"/>
        <dbReference type="EC" id="1.2.1.3"/>
    </reaction>
</comment>
<evidence type="ECO:0000313" key="8">
    <source>
        <dbReference type="EMBL" id="KAI7740808.1"/>
    </source>
</evidence>
<feature type="active site" evidence="6">
    <location>
        <position position="234"/>
    </location>
</feature>
<feature type="active site" evidence="6">
    <location>
        <position position="272"/>
    </location>
</feature>
<comment type="caution">
    <text evidence="8">The sequence shown here is derived from an EMBL/GenBank/DDBJ whole genome shotgun (WGS) entry which is preliminary data.</text>
</comment>
<dbReference type="GO" id="GO:0005737">
    <property type="term" value="C:cytoplasm"/>
    <property type="evidence" value="ECO:0007669"/>
    <property type="project" value="TreeGrafter"/>
</dbReference>
<keyword evidence="9" id="KW-1185">Reference proteome</keyword>